<dbReference type="InterPro" id="IPR019734">
    <property type="entry name" value="TPR_rpt"/>
</dbReference>
<dbReference type="RefSeq" id="WP_153665617.1">
    <property type="nucleotide sequence ID" value="NZ_JAAIKR010000015.1"/>
</dbReference>
<reference evidence="2 3" key="1">
    <citation type="submission" date="2020-02" db="EMBL/GenBank/DDBJ databases">
        <title>Shewanella WXL01 sp. nov., a marine bacterium isolated from green algae in Luhuitou Fringing Reef (Northern South China Sea).</title>
        <authorList>
            <person name="Wang X."/>
        </authorList>
    </citation>
    <scope>NUCLEOTIDE SEQUENCE [LARGE SCALE GENOMIC DNA]</scope>
    <source>
        <strain evidence="2 3">MCCC 1A01895</strain>
    </source>
</reference>
<organism evidence="2 3">
    <name type="scientific">Shewanella intestini</name>
    <dbReference type="NCBI Taxonomy" id="2017544"/>
    <lineage>
        <taxon>Bacteria</taxon>
        <taxon>Pseudomonadati</taxon>
        <taxon>Pseudomonadota</taxon>
        <taxon>Gammaproteobacteria</taxon>
        <taxon>Alteromonadales</taxon>
        <taxon>Shewanellaceae</taxon>
        <taxon>Shewanella</taxon>
    </lineage>
</organism>
<gene>
    <name evidence="2" type="ORF">G3R48_13890</name>
</gene>
<dbReference type="SMART" id="SM00028">
    <property type="entry name" value="TPR"/>
    <property type="match status" value="4"/>
</dbReference>
<comment type="caution">
    <text evidence="2">The sequence shown here is derived from an EMBL/GenBank/DDBJ whole genome shotgun (WGS) entry which is preliminary data.</text>
</comment>
<name>A0ABS5I577_9GAMM</name>
<dbReference type="SUPFAM" id="SSF48452">
    <property type="entry name" value="TPR-like"/>
    <property type="match status" value="1"/>
</dbReference>
<keyword evidence="1" id="KW-1133">Transmembrane helix</keyword>
<dbReference type="EMBL" id="JAAIKR010000015">
    <property type="protein sequence ID" value="MBR9729066.1"/>
    <property type="molecule type" value="Genomic_DNA"/>
</dbReference>
<sequence>MSVINKMLRDLDKRQHSDSNRPSDAISTDVIDTHSANNEHTEFVKPQLQYRQVMAKPKPYKSFIFVVGLLIVMAWFGMELLQQASSESQGNHSPNPQLITETHHTTATSVNEDKTATKALLQASETKLVDITSAVKQVVDSKQVETDLTDTSQTDKQNVKSVLIAKAVTPSSKQVVETSVDDNGVPKKAAQISTVKTANALTANQAQKMQSPAHSDTASTQLTQTDAIKLITPSISNTTANIHTTSNNQRVNEVVVKPATAKQAKTVTQTANMQVTEVTLSKSQLAQREFKQGVSAENNRNIAQAAGHYLEAIMLQPDFHKARKRLAAAYYLQQNPLTAVRVLESGVTMFPQQSEFYLLMSNYLINIGDYDKALAKLDNIDNASHWARDKWIEQTEIAQQSQRPKLAEQAYRELVRLEPTQGRWWMGLAYALDTQTQYSQAAQAYRSALDNNGLSNAAMQFIENRLEQLGTNR</sequence>
<evidence type="ECO:0000313" key="3">
    <source>
        <dbReference type="Proteomes" id="UP000811844"/>
    </source>
</evidence>
<keyword evidence="1" id="KW-0812">Transmembrane</keyword>
<dbReference type="Pfam" id="PF13432">
    <property type="entry name" value="TPR_16"/>
    <property type="match status" value="2"/>
</dbReference>
<keyword evidence="3" id="KW-1185">Reference proteome</keyword>
<evidence type="ECO:0000313" key="2">
    <source>
        <dbReference type="EMBL" id="MBR9729066.1"/>
    </source>
</evidence>
<protein>
    <submittedName>
        <fullName evidence="2">Tetratricopeptide repeat protein</fullName>
    </submittedName>
</protein>
<dbReference type="InterPro" id="IPR011990">
    <property type="entry name" value="TPR-like_helical_dom_sf"/>
</dbReference>
<proteinExistence type="predicted"/>
<accession>A0ABS5I577</accession>
<feature type="transmembrane region" description="Helical" evidence="1">
    <location>
        <begin position="60"/>
        <end position="78"/>
    </location>
</feature>
<keyword evidence="1" id="KW-0472">Membrane</keyword>
<evidence type="ECO:0000256" key="1">
    <source>
        <dbReference type="SAM" id="Phobius"/>
    </source>
</evidence>
<dbReference type="Gene3D" id="1.25.40.10">
    <property type="entry name" value="Tetratricopeptide repeat domain"/>
    <property type="match status" value="2"/>
</dbReference>
<dbReference type="Proteomes" id="UP000811844">
    <property type="component" value="Unassembled WGS sequence"/>
</dbReference>